<dbReference type="InterPro" id="IPR000792">
    <property type="entry name" value="Tscrpt_reg_LuxR_C"/>
</dbReference>
<dbReference type="Gene3D" id="3.30.450.40">
    <property type="match status" value="1"/>
</dbReference>
<evidence type="ECO:0000313" key="6">
    <source>
        <dbReference type="Proteomes" id="UP000199488"/>
    </source>
</evidence>
<dbReference type="PROSITE" id="PS50043">
    <property type="entry name" value="HTH_LUXR_2"/>
    <property type="match status" value="1"/>
</dbReference>
<dbReference type="PANTHER" id="PTHR44688:SF16">
    <property type="entry name" value="DNA-BINDING TRANSCRIPTIONAL ACTIVATOR DEVR_DOSR"/>
    <property type="match status" value="1"/>
</dbReference>
<dbReference type="GO" id="GO:0003677">
    <property type="term" value="F:DNA binding"/>
    <property type="evidence" value="ECO:0007669"/>
    <property type="project" value="UniProtKB-KW"/>
</dbReference>
<dbReference type="EMBL" id="FNNC01000007">
    <property type="protein sequence ID" value="SDW95212.1"/>
    <property type="molecule type" value="Genomic_DNA"/>
</dbReference>
<feature type="domain" description="HTH luxR-type" evidence="4">
    <location>
        <begin position="630"/>
        <end position="695"/>
    </location>
</feature>
<dbReference type="PANTHER" id="PTHR44688">
    <property type="entry name" value="DNA-BINDING TRANSCRIPTIONAL ACTIVATOR DEVR_DOSR"/>
    <property type="match status" value="1"/>
</dbReference>
<keyword evidence="3" id="KW-0804">Transcription</keyword>
<dbReference type="CDD" id="cd06170">
    <property type="entry name" value="LuxR_C_like"/>
    <property type="match status" value="1"/>
</dbReference>
<gene>
    <name evidence="5" type="ORF">SAMN05421781_2872</name>
</gene>
<dbReference type="SMART" id="SM00421">
    <property type="entry name" value="HTH_LUXR"/>
    <property type="match status" value="1"/>
</dbReference>
<dbReference type="STRING" id="1122204.SAMN05421781_2872"/>
<dbReference type="InterPro" id="IPR016032">
    <property type="entry name" value="Sig_transdc_resp-reg_C-effctor"/>
</dbReference>
<dbReference type="InterPro" id="IPR036388">
    <property type="entry name" value="WH-like_DNA-bd_sf"/>
</dbReference>
<accession>A0A1H2XQL6</accession>
<dbReference type="Pfam" id="PF00196">
    <property type="entry name" value="GerE"/>
    <property type="match status" value="1"/>
</dbReference>
<keyword evidence="1" id="KW-0805">Transcription regulation</keyword>
<evidence type="ECO:0000259" key="4">
    <source>
        <dbReference type="PROSITE" id="PS50043"/>
    </source>
</evidence>
<dbReference type="SUPFAM" id="SSF55781">
    <property type="entry name" value="GAF domain-like"/>
    <property type="match status" value="2"/>
</dbReference>
<dbReference type="Proteomes" id="UP000199488">
    <property type="component" value="Unassembled WGS sequence"/>
</dbReference>
<dbReference type="PRINTS" id="PR00038">
    <property type="entry name" value="HTHLUXR"/>
</dbReference>
<evidence type="ECO:0000313" key="5">
    <source>
        <dbReference type="EMBL" id="SDW95212.1"/>
    </source>
</evidence>
<dbReference type="SUPFAM" id="SSF46894">
    <property type="entry name" value="C-terminal effector domain of the bipartite response regulators"/>
    <property type="match status" value="1"/>
</dbReference>
<keyword evidence="6" id="KW-1185">Reference proteome</keyword>
<organism evidence="5 6">
    <name type="scientific">Marinococcus luteus</name>
    <dbReference type="NCBI Taxonomy" id="1122204"/>
    <lineage>
        <taxon>Bacteria</taxon>
        <taxon>Bacillati</taxon>
        <taxon>Bacillota</taxon>
        <taxon>Bacilli</taxon>
        <taxon>Bacillales</taxon>
        <taxon>Bacillaceae</taxon>
        <taxon>Marinococcus</taxon>
    </lineage>
</organism>
<name>A0A1H2XQL6_9BACI</name>
<reference evidence="5 6" key="1">
    <citation type="submission" date="2016-10" db="EMBL/GenBank/DDBJ databases">
        <authorList>
            <person name="de Groot N.N."/>
        </authorList>
    </citation>
    <scope>NUCLEOTIDE SEQUENCE [LARGE SCALE GENOMIC DNA]</scope>
    <source>
        <strain evidence="5 6">DSM 23126</strain>
    </source>
</reference>
<evidence type="ECO:0000256" key="1">
    <source>
        <dbReference type="ARBA" id="ARBA00023015"/>
    </source>
</evidence>
<evidence type="ECO:0000256" key="2">
    <source>
        <dbReference type="ARBA" id="ARBA00023125"/>
    </source>
</evidence>
<proteinExistence type="predicted"/>
<dbReference type="Gene3D" id="1.10.10.10">
    <property type="entry name" value="Winged helix-like DNA-binding domain superfamily/Winged helix DNA-binding domain"/>
    <property type="match status" value="1"/>
</dbReference>
<dbReference type="AlphaFoldDB" id="A0A1H2XQL6"/>
<protein>
    <submittedName>
        <fullName evidence="5">Regulatory protein, luxR family</fullName>
    </submittedName>
</protein>
<dbReference type="GO" id="GO:0045892">
    <property type="term" value="P:negative regulation of DNA-templated transcription"/>
    <property type="evidence" value="ECO:0007669"/>
    <property type="project" value="UniProtKB-ARBA"/>
</dbReference>
<sequence>MGNQRTDIMEEVQGMYTSLYNVTLVVVDGLGNEAAFTDGENKLFAALDAVPEAGLRDKINHMFEGRLSAREPFFYDLFPGVHMAVVPLQKNENPDYFLLAGLLVEEGAQKTVETSLESAYGKKNDWKEIIRQTPAFYIEEREKWLARFQKAANVLALCFDGQSSPENHARLMHRALQRHSTEELLDLLIDGLEEAEVLGIAEEGEDGVYETTSVTGKHKEAIEPISFYPGEGPLGKVLLSEEPLFLENLKDRPQSYFWQRYGLSPHLFFALPIQKTKGASGVIFGGSFSRGFLTGKGKDFLLTMVSVIEAKVKTDWLAEENSRQIQQLESLVEIGRQMAAGPNIKKVSYILIDASLSMSRGNFAMLLLKKKERGKYRMISRGYSRQELEFYAESAAAEYFSGLDTELEKVKQAEAPWKEPVLECPLVFQGEILGVLCVGTQEVRTRKMEEFLEALSVIGGVSMKLAGEESGLSMDKQLGAMHLAVKQFDPEAFALSSRAAEIAEQYTADGKFSASFASSITGACRLSAYSPAIIQELMPDSQVGEVLEEGRSLKEGVNKSRLITGAQAEVFAMTLLYAEDGEQKKIKAMTNISEEWKKSFLNFLDGTFINDQELFIQGTAEAAEEPVVSALQNNSSLSSREQEVLELIIKGDNNREIAEKLFISDHTVKNHVTKIFRKLEVPDRARAISKAYQVKYEGF</sequence>
<dbReference type="InterPro" id="IPR029016">
    <property type="entry name" value="GAF-like_dom_sf"/>
</dbReference>
<evidence type="ECO:0000256" key="3">
    <source>
        <dbReference type="ARBA" id="ARBA00023163"/>
    </source>
</evidence>
<dbReference type="RefSeq" id="WP_218130606.1">
    <property type="nucleotide sequence ID" value="NZ_FNNC01000007.1"/>
</dbReference>
<keyword evidence="2" id="KW-0238">DNA-binding</keyword>